<proteinExistence type="predicted"/>
<comment type="caution">
    <text evidence="1">The sequence shown here is derived from an EMBL/GenBank/DDBJ whole genome shotgun (WGS) entry which is preliminary data.</text>
</comment>
<protein>
    <submittedName>
        <fullName evidence="1">Uncharacterized protein</fullName>
    </submittedName>
</protein>
<evidence type="ECO:0000313" key="1">
    <source>
        <dbReference type="EMBL" id="KKM90281.1"/>
    </source>
</evidence>
<organism evidence="1">
    <name type="scientific">marine sediment metagenome</name>
    <dbReference type="NCBI Taxonomy" id="412755"/>
    <lineage>
        <taxon>unclassified sequences</taxon>
        <taxon>metagenomes</taxon>
        <taxon>ecological metagenomes</taxon>
    </lineage>
</organism>
<sequence>MKCLICGEAKIVETNVCCDGCYGTYGAGLNADIIGGLLTGVGILNKHPSEWYGAVETLKCAIAVIERLRNGLIEIADKIDKIPANDPAQHDALVAVAMKANALTG</sequence>
<name>A0A0F9LTA4_9ZZZZ</name>
<dbReference type="AlphaFoldDB" id="A0A0F9LTA4"/>
<gene>
    <name evidence="1" type="ORF">LCGC14_1240120</name>
</gene>
<accession>A0A0F9LTA4</accession>
<dbReference type="EMBL" id="LAZR01006692">
    <property type="protein sequence ID" value="KKM90281.1"/>
    <property type="molecule type" value="Genomic_DNA"/>
</dbReference>
<reference evidence="1" key="1">
    <citation type="journal article" date="2015" name="Nature">
        <title>Complex archaea that bridge the gap between prokaryotes and eukaryotes.</title>
        <authorList>
            <person name="Spang A."/>
            <person name="Saw J.H."/>
            <person name="Jorgensen S.L."/>
            <person name="Zaremba-Niedzwiedzka K."/>
            <person name="Martijn J."/>
            <person name="Lind A.E."/>
            <person name="van Eijk R."/>
            <person name="Schleper C."/>
            <person name="Guy L."/>
            <person name="Ettema T.J."/>
        </authorList>
    </citation>
    <scope>NUCLEOTIDE SEQUENCE</scope>
</reference>